<comment type="caution">
    <text evidence="2">The sequence shown here is derived from an EMBL/GenBank/DDBJ whole genome shotgun (WGS) entry which is preliminary data.</text>
</comment>
<accession>A0A5B6WDM0</accession>
<dbReference type="PANTHER" id="PTHR33116">
    <property type="entry name" value="REVERSE TRANSCRIPTASE ZINC-BINDING DOMAIN-CONTAINING PROTEIN-RELATED-RELATED"/>
    <property type="match status" value="1"/>
</dbReference>
<name>A0A5B6WDM0_9ROSI</name>
<evidence type="ECO:0000313" key="3">
    <source>
        <dbReference type="Proteomes" id="UP000325315"/>
    </source>
</evidence>
<dbReference type="PANTHER" id="PTHR33116:SF86">
    <property type="entry name" value="REVERSE TRANSCRIPTASE DOMAIN-CONTAINING PROTEIN"/>
    <property type="match status" value="1"/>
</dbReference>
<protein>
    <submittedName>
        <fullName evidence="2">Reverse transcriptase</fullName>
    </submittedName>
</protein>
<reference evidence="3" key="1">
    <citation type="journal article" date="2019" name="Plant Biotechnol. J.">
        <title>Genome sequencing of the Australian wild diploid species Gossypium australe highlights disease resistance and delayed gland morphogenesis.</title>
        <authorList>
            <person name="Cai Y."/>
            <person name="Cai X."/>
            <person name="Wang Q."/>
            <person name="Wang P."/>
            <person name="Zhang Y."/>
            <person name="Cai C."/>
            <person name="Xu Y."/>
            <person name="Wang K."/>
            <person name="Zhou Z."/>
            <person name="Wang C."/>
            <person name="Geng S."/>
            <person name="Li B."/>
            <person name="Dong Q."/>
            <person name="Hou Y."/>
            <person name="Wang H."/>
            <person name="Ai P."/>
            <person name="Liu Z."/>
            <person name="Yi F."/>
            <person name="Sun M."/>
            <person name="An G."/>
            <person name="Cheng J."/>
            <person name="Zhang Y."/>
            <person name="Shi Q."/>
            <person name="Xie Y."/>
            <person name="Shi X."/>
            <person name="Chang Y."/>
            <person name="Huang F."/>
            <person name="Chen Y."/>
            <person name="Hong S."/>
            <person name="Mi L."/>
            <person name="Sun Q."/>
            <person name="Zhang L."/>
            <person name="Zhou B."/>
            <person name="Peng R."/>
            <person name="Zhang X."/>
            <person name="Liu F."/>
        </authorList>
    </citation>
    <scope>NUCLEOTIDE SEQUENCE [LARGE SCALE GENOMIC DNA]</scope>
    <source>
        <strain evidence="3">cv. PA1801</strain>
    </source>
</reference>
<dbReference type="Pfam" id="PF00078">
    <property type="entry name" value="RVT_1"/>
    <property type="match status" value="1"/>
</dbReference>
<sequence>MNERLMKDFTNNEIMEAFNQMDPMKAPGIDKPIDMTNFCLISLCRVVYKIVAKVLANRLKDTLPMCISQNQSAIVPKRMIHDNILIAHELVHYLQSAKNRPNKGFAIKLDMSKAYDRVEWKFIEEVMHNMGYADAWVIKIMSYVCSVKNKSPFFFVDDALLFIRNKKRDVEEIVNIINKFISVSGQKINNVKSMIMFSPKTLLVERHIFCSMLGMRMVDALDRYLGLPLPIKRKKSAAFTNIINRCTCKVNSWSKCLLSYGGKEMFLKAILQSKPTYAFSVFLAPKGTIEELYSKMSRMWWTKNEKTRVWNMMAGDRLCYPKRMGGIGFRDMHLFNLALLGRQVWRLINFNDTLCFKVLSAKYFPEGDMFRPKLCDKPLFTWTSIAKAAKALNDGFIWQVGDGNTIEIQWDHWVIEGLNGDSICRPLLTNDEKKVNNLWYQDQKRWKRDKVIKLYGREIGECICNLLIPTNDVKDIRTWLQNPHGVYTSKSAYSWLSLKRIGFGPHRLFWRIIWKFKMLPKIKVFSRRIGCHILPTYTNIARIR</sequence>
<evidence type="ECO:0000259" key="1">
    <source>
        <dbReference type="Pfam" id="PF00078"/>
    </source>
</evidence>
<dbReference type="Proteomes" id="UP000325315">
    <property type="component" value="Unassembled WGS sequence"/>
</dbReference>
<dbReference type="OrthoDB" id="998671at2759"/>
<evidence type="ECO:0000313" key="2">
    <source>
        <dbReference type="EMBL" id="KAA3479799.1"/>
    </source>
</evidence>
<dbReference type="EMBL" id="SMMG02000003">
    <property type="protein sequence ID" value="KAA3479799.1"/>
    <property type="molecule type" value="Genomic_DNA"/>
</dbReference>
<keyword evidence="2" id="KW-0695">RNA-directed DNA polymerase</keyword>
<feature type="domain" description="Reverse transcriptase" evidence="1">
    <location>
        <begin position="35"/>
        <end position="146"/>
    </location>
</feature>
<keyword evidence="3" id="KW-1185">Reference proteome</keyword>
<dbReference type="GO" id="GO:0003964">
    <property type="term" value="F:RNA-directed DNA polymerase activity"/>
    <property type="evidence" value="ECO:0007669"/>
    <property type="project" value="UniProtKB-KW"/>
</dbReference>
<dbReference type="InterPro" id="IPR000477">
    <property type="entry name" value="RT_dom"/>
</dbReference>
<organism evidence="2 3">
    <name type="scientific">Gossypium australe</name>
    <dbReference type="NCBI Taxonomy" id="47621"/>
    <lineage>
        <taxon>Eukaryota</taxon>
        <taxon>Viridiplantae</taxon>
        <taxon>Streptophyta</taxon>
        <taxon>Embryophyta</taxon>
        <taxon>Tracheophyta</taxon>
        <taxon>Spermatophyta</taxon>
        <taxon>Magnoliopsida</taxon>
        <taxon>eudicotyledons</taxon>
        <taxon>Gunneridae</taxon>
        <taxon>Pentapetalae</taxon>
        <taxon>rosids</taxon>
        <taxon>malvids</taxon>
        <taxon>Malvales</taxon>
        <taxon>Malvaceae</taxon>
        <taxon>Malvoideae</taxon>
        <taxon>Gossypium</taxon>
    </lineage>
</organism>
<gene>
    <name evidence="2" type="ORF">EPI10_020281</name>
</gene>
<keyword evidence="2" id="KW-0808">Transferase</keyword>
<keyword evidence="2" id="KW-0548">Nucleotidyltransferase</keyword>
<proteinExistence type="predicted"/>
<dbReference type="AlphaFoldDB" id="A0A5B6WDM0"/>
<dbReference type="CDD" id="cd01650">
    <property type="entry name" value="RT_nLTR_like"/>
    <property type="match status" value="1"/>
</dbReference>